<dbReference type="RefSeq" id="WP_117226999.1">
    <property type="nucleotide sequence ID" value="NZ_CP061725.1"/>
</dbReference>
<evidence type="ECO:0000313" key="9">
    <source>
        <dbReference type="EMBL" id="RFS47566.1"/>
    </source>
</evidence>
<keyword evidence="10" id="KW-1185">Reference proteome</keyword>
<accession>A0A372G476</accession>
<keyword evidence="2" id="KW-1003">Cell membrane</keyword>
<dbReference type="InterPro" id="IPR003838">
    <property type="entry name" value="ABC3_permease_C"/>
</dbReference>
<comment type="caution">
    <text evidence="9">The sequence shown here is derived from an EMBL/GenBank/DDBJ whole genome shotgun (WGS) entry which is preliminary data.</text>
</comment>
<organism evidence="9 10">
    <name type="scientific">Micromonospora craniellae</name>
    <dbReference type="NCBI Taxonomy" id="2294034"/>
    <lineage>
        <taxon>Bacteria</taxon>
        <taxon>Bacillati</taxon>
        <taxon>Actinomycetota</taxon>
        <taxon>Actinomycetes</taxon>
        <taxon>Micromonosporales</taxon>
        <taxon>Micromonosporaceae</taxon>
        <taxon>Micromonospora</taxon>
    </lineage>
</organism>
<evidence type="ECO:0000256" key="6">
    <source>
        <dbReference type="ARBA" id="ARBA00038076"/>
    </source>
</evidence>
<feature type="domain" description="ABC3 transporter permease C-terminal" evidence="8">
    <location>
        <begin position="120"/>
        <end position="245"/>
    </location>
</feature>
<dbReference type="GO" id="GO:0022857">
    <property type="term" value="F:transmembrane transporter activity"/>
    <property type="evidence" value="ECO:0007669"/>
    <property type="project" value="TreeGrafter"/>
</dbReference>
<evidence type="ECO:0000256" key="7">
    <source>
        <dbReference type="SAM" id="Phobius"/>
    </source>
</evidence>
<keyword evidence="3 7" id="KW-0812">Transmembrane</keyword>
<protein>
    <submittedName>
        <fullName evidence="9">ABC transporter permease</fullName>
    </submittedName>
</protein>
<dbReference type="InterPro" id="IPR050250">
    <property type="entry name" value="Macrolide_Exporter_MacB"/>
</dbReference>
<evidence type="ECO:0000256" key="1">
    <source>
        <dbReference type="ARBA" id="ARBA00004651"/>
    </source>
</evidence>
<evidence type="ECO:0000313" key="10">
    <source>
        <dbReference type="Proteomes" id="UP000262621"/>
    </source>
</evidence>
<evidence type="ECO:0000256" key="4">
    <source>
        <dbReference type="ARBA" id="ARBA00022989"/>
    </source>
</evidence>
<sequence>MLTTISALPAIFDPGAYSTEPEYPEYQLNTVAPISVVRVRLAGEVGIDPVSRERVRVIAEEIAQRTGLQVDITLGSSPTPVTVHYPAGNYGRTDLAVAEPWVQKGVAAVLVQAADRKSVLLSILVLAVCALAVLNANTAAIRARRADFGILACLGWSRRHLAQLMFTEIAGIGLAAGLAGTLLALGFAFALGLSLGAAAGLGAASAFAGGITTALAWCALAALVLGIAVSAVSVVVPIAMLRRLPTAQLLAQG</sequence>
<dbReference type="EMBL" id="QVFU01000003">
    <property type="protein sequence ID" value="RFS47566.1"/>
    <property type="molecule type" value="Genomic_DNA"/>
</dbReference>
<evidence type="ECO:0000256" key="2">
    <source>
        <dbReference type="ARBA" id="ARBA00022475"/>
    </source>
</evidence>
<comment type="subcellular location">
    <subcellularLocation>
        <location evidence="1">Cell membrane</location>
        <topology evidence="1">Multi-pass membrane protein</topology>
    </subcellularLocation>
</comment>
<name>A0A372G476_9ACTN</name>
<dbReference type="GO" id="GO:0005886">
    <property type="term" value="C:plasma membrane"/>
    <property type="evidence" value="ECO:0007669"/>
    <property type="project" value="UniProtKB-SubCell"/>
</dbReference>
<dbReference type="Proteomes" id="UP000262621">
    <property type="component" value="Unassembled WGS sequence"/>
</dbReference>
<dbReference type="AlphaFoldDB" id="A0A372G476"/>
<keyword evidence="4 7" id="KW-1133">Transmembrane helix</keyword>
<keyword evidence="5 7" id="KW-0472">Membrane</keyword>
<feature type="transmembrane region" description="Helical" evidence="7">
    <location>
        <begin position="119"/>
        <end position="141"/>
    </location>
</feature>
<dbReference type="OrthoDB" id="3268975at2"/>
<dbReference type="PANTHER" id="PTHR30572">
    <property type="entry name" value="MEMBRANE COMPONENT OF TRANSPORTER-RELATED"/>
    <property type="match status" value="1"/>
</dbReference>
<feature type="transmembrane region" description="Helical" evidence="7">
    <location>
        <begin position="161"/>
        <end position="180"/>
    </location>
</feature>
<comment type="similarity">
    <text evidence="6">Belongs to the ABC-4 integral membrane protein family.</text>
</comment>
<feature type="transmembrane region" description="Helical" evidence="7">
    <location>
        <begin position="187"/>
        <end position="208"/>
    </location>
</feature>
<proteinExistence type="inferred from homology"/>
<evidence type="ECO:0000256" key="3">
    <source>
        <dbReference type="ARBA" id="ARBA00022692"/>
    </source>
</evidence>
<feature type="transmembrane region" description="Helical" evidence="7">
    <location>
        <begin position="214"/>
        <end position="241"/>
    </location>
</feature>
<dbReference type="PANTHER" id="PTHR30572:SF4">
    <property type="entry name" value="ABC TRANSPORTER PERMEASE YTRF"/>
    <property type="match status" value="1"/>
</dbReference>
<evidence type="ECO:0000256" key="5">
    <source>
        <dbReference type="ARBA" id="ARBA00023136"/>
    </source>
</evidence>
<evidence type="ECO:0000259" key="8">
    <source>
        <dbReference type="Pfam" id="PF02687"/>
    </source>
</evidence>
<reference evidence="9 10" key="1">
    <citation type="submission" date="2018-08" db="EMBL/GenBank/DDBJ databases">
        <title>Verrucosispora craniellae sp. nov., isolated from a marine sponge in the South China Sea.</title>
        <authorList>
            <person name="Li L."/>
            <person name="Lin H.W."/>
        </authorList>
    </citation>
    <scope>NUCLEOTIDE SEQUENCE [LARGE SCALE GENOMIC DNA]</scope>
    <source>
        <strain evidence="9 10">LHW63014</strain>
    </source>
</reference>
<gene>
    <name evidence="9" type="ORF">D0Q02_06225</name>
</gene>
<dbReference type="Pfam" id="PF02687">
    <property type="entry name" value="FtsX"/>
    <property type="match status" value="1"/>
</dbReference>